<dbReference type="PRINTS" id="PR00081">
    <property type="entry name" value="GDHRDH"/>
</dbReference>
<reference evidence="3 4" key="1">
    <citation type="submission" date="2014-12" db="EMBL/GenBank/DDBJ databases">
        <title>Genome sequencing of Photobacterium gaetbulicola AD005a.</title>
        <authorList>
            <person name="Adrian T.G.S."/>
            <person name="Chan K.G."/>
        </authorList>
    </citation>
    <scope>NUCLEOTIDE SEQUENCE [LARGE SCALE GENOMIC DNA]</scope>
    <source>
        <strain evidence="3 4">AD005a</strain>
    </source>
</reference>
<dbReference type="InterPro" id="IPR036291">
    <property type="entry name" value="NAD(P)-bd_dom_sf"/>
</dbReference>
<dbReference type="CDD" id="cd05233">
    <property type="entry name" value="SDR_c"/>
    <property type="match status" value="1"/>
</dbReference>
<evidence type="ECO:0000256" key="1">
    <source>
        <dbReference type="ARBA" id="ARBA00006484"/>
    </source>
</evidence>
<dbReference type="AlphaFoldDB" id="A0A0B9GAV4"/>
<gene>
    <name evidence="3" type="ORF">RJ45_19135</name>
</gene>
<dbReference type="Gene3D" id="3.40.50.720">
    <property type="entry name" value="NAD(P)-binding Rossmann-like Domain"/>
    <property type="match status" value="1"/>
</dbReference>
<accession>A0A0B9GAV4</accession>
<dbReference type="GO" id="GO:0016491">
    <property type="term" value="F:oxidoreductase activity"/>
    <property type="evidence" value="ECO:0007669"/>
    <property type="project" value="UniProtKB-KW"/>
</dbReference>
<dbReference type="PANTHER" id="PTHR43391">
    <property type="entry name" value="RETINOL DEHYDROGENASE-RELATED"/>
    <property type="match status" value="1"/>
</dbReference>
<name>A0A0B9GAV4_9GAMM</name>
<dbReference type="Pfam" id="PF00106">
    <property type="entry name" value="adh_short"/>
    <property type="match status" value="1"/>
</dbReference>
<comment type="similarity">
    <text evidence="1">Belongs to the short-chain dehydrogenases/reductases (SDR) family.</text>
</comment>
<dbReference type="PANTHER" id="PTHR43391:SF86">
    <property type="entry name" value="SHORT-CHAIN DEHYDROGENASE_REDUCTASE FAMILY PROTEIN"/>
    <property type="match status" value="1"/>
</dbReference>
<dbReference type="RefSeq" id="WP_039466051.1">
    <property type="nucleotide sequence ID" value="NZ_JWLZ01000185.1"/>
</dbReference>
<dbReference type="GO" id="GO:0005829">
    <property type="term" value="C:cytosol"/>
    <property type="evidence" value="ECO:0007669"/>
    <property type="project" value="TreeGrafter"/>
</dbReference>
<evidence type="ECO:0000313" key="4">
    <source>
        <dbReference type="Proteomes" id="UP000031278"/>
    </source>
</evidence>
<sequence>MEAVVTGATSGIGKAITDSLLERGESVVAAGRTASQSYQVQPRLLPVDCDLLEDGAVDRLFQQTMAVYGDVDLLFVNAGVIESGPIETIDIDKVCSMSRLKVESNFRLIYTFAKYFKEKDKGHIFITSSVLGTKTREYSGAYAGCNFALEALAESLRMELADTNVQITCIEPGLVQTNLHAGWEVHPKHLLNISKTLQPEDIADAIIDVLEKPSHVRVPKVMLLPKGHKI</sequence>
<dbReference type="Proteomes" id="UP000031278">
    <property type="component" value="Unassembled WGS sequence"/>
</dbReference>
<dbReference type="SUPFAM" id="SSF51735">
    <property type="entry name" value="NAD(P)-binding Rossmann-fold domains"/>
    <property type="match status" value="1"/>
</dbReference>
<dbReference type="InterPro" id="IPR002347">
    <property type="entry name" value="SDR_fam"/>
</dbReference>
<organism evidence="3 4">
    <name type="scientific">Photobacterium gaetbulicola</name>
    <dbReference type="NCBI Taxonomy" id="1295392"/>
    <lineage>
        <taxon>Bacteria</taxon>
        <taxon>Pseudomonadati</taxon>
        <taxon>Pseudomonadota</taxon>
        <taxon>Gammaproteobacteria</taxon>
        <taxon>Vibrionales</taxon>
        <taxon>Vibrionaceae</taxon>
        <taxon>Photobacterium</taxon>
    </lineage>
</organism>
<evidence type="ECO:0000256" key="2">
    <source>
        <dbReference type="ARBA" id="ARBA00023002"/>
    </source>
</evidence>
<evidence type="ECO:0008006" key="5">
    <source>
        <dbReference type="Google" id="ProtNLM"/>
    </source>
</evidence>
<keyword evidence="2" id="KW-0560">Oxidoreductase</keyword>
<comment type="caution">
    <text evidence="3">The sequence shown here is derived from an EMBL/GenBank/DDBJ whole genome shotgun (WGS) entry which is preliminary data.</text>
</comment>
<dbReference type="EMBL" id="JWLZ01000185">
    <property type="protein sequence ID" value="KHT62045.1"/>
    <property type="molecule type" value="Genomic_DNA"/>
</dbReference>
<protein>
    <recommendedName>
        <fullName evidence="5">Short-chain dehydrogenase</fullName>
    </recommendedName>
</protein>
<evidence type="ECO:0000313" key="3">
    <source>
        <dbReference type="EMBL" id="KHT62045.1"/>
    </source>
</evidence>
<proteinExistence type="inferred from homology"/>